<feature type="compositionally biased region" description="Low complexity" evidence="1">
    <location>
        <begin position="169"/>
        <end position="182"/>
    </location>
</feature>
<dbReference type="RefSeq" id="WP_344616360.1">
    <property type="nucleotide sequence ID" value="NZ_BAAARV010000062.1"/>
</dbReference>
<proteinExistence type="predicted"/>
<sequence>MSTVDSRVTEVRVETAGSGGTVIRPTIVVDCSGDAVVFALAGAAVQTDRPGRTQPVSLLLRLGGVDFGPLLDYARAHPEDFRDGSRIGRPDEDHVNLWGFGALLGAGHEDGRLSWRRTELHLAGWPTRGEAVLNVTRTVSGYTRLAEQVLETWHGSAGTSRAAPTPTCRPSATGSASASPAASWACARSPRTTC</sequence>
<protein>
    <submittedName>
        <fullName evidence="2">Uncharacterized protein</fullName>
    </submittedName>
</protein>
<dbReference type="EMBL" id="BAAARV010000062">
    <property type="protein sequence ID" value="GAA2365960.1"/>
    <property type="molecule type" value="Genomic_DNA"/>
</dbReference>
<feature type="region of interest" description="Disordered" evidence="1">
    <location>
        <begin position="155"/>
        <end position="182"/>
    </location>
</feature>
<evidence type="ECO:0000313" key="2">
    <source>
        <dbReference type="EMBL" id="GAA2365960.1"/>
    </source>
</evidence>
<evidence type="ECO:0000256" key="1">
    <source>
        <dbReference type="SAM" id="MobiDB-lite"/>
    </source>
</evidence>
<reference evidence="3" key="1">
    <citation type="journal article" date="2019" name="Int. J. Syst. Evol. Microbiol.">
        <title>The Global Catalogue of Microorganisms (GCM) 10K type strain sequencing project: providing services to taxonomists for standard genome sequencing and annotation.</title>
        <authorList>
            <consortium name="The Broad Institute Genomics Platform"/>
            <consortium name="The Broad Institute Genome Sequencing Center for Infectious Disease"/>
            <person name="Wu L."/>
            <person name="Ma J."/>
        </authorList>
    </citation>
    <scope>NUCLEOTIDE SEQUENCE [LARGE SCALE GENOMIC DNA]</scope>
    <source>
        <strain evidence="3">JCM 3272</strain>
    </source>
</reference>
<gene>
    <name evidence="2" type="ORF">GCM10010170_064780</name>
</gene>
<organism evidence="2 3">
    <name type="scientific">Dactylosporangium salmoneum</name>
    <dbReference type="NCBI Taxonomy" id="53361"/>
    <lineage>
        <taxon>Bacteria</taxon>
        <taxon>Bacillati</taxon>
        <taxon>Actinomycetota</taxon>
        <taxon>Actinomycetes</taxon>
        <taxon>Micromonosporales</taxon>
        <taxon>Micromonosporaceae</taxon>
        <taxon>Dactylosporangium</taxon>
    </lineage>
</organism>
<accession>A0ABP5U2V6</accession>
<evidence type="ECO:0000313" key="3">
    <source>
        <dbReference type="Proteomes" id="UP001501444"/>
    </source>
</evidence>
<dbReference type="Proteomes" id="UP001501444">
    <property type="component" value="Unassembled WGS sequence"/>
</dbReference>
<dbReference type="Pfam" id="PF12831">
    <property type="entry name" value="FAD_oxidored"/>
    <property type="match status" value="1"/>
</dbReference>
<comment type="caution">
    <text evidence="2">The sequence shown here is derived from an EMBL/GenBank/DDBJ whole genome shotgun (WGS) entry which is preliminary data.</text>
</comment>
<keyword evidence="3" id="KW-1185">Reference proteome</keyword>
<name>A0ABP5U2V6_9ACTN</name>